<accession>A0A382UJ76</accession>
<gene>
    <name evidence="1" type="ORF">METZ01_LOCUS386981</name>
</gene>
<name>A0A382UJ76_9ZZZZ</name>
<sequence length="37" mass="3944">MTRVAAFINTKRQEAVDLAGGLIDWIESAGHSCVLIG</sequence>
<reference evidence="1" key="1">
    <citation type="submission" date="2018-05" db="EMBL/GenBank/DDBJ databases">
        <authorList>
            <person name="Lanie J.A."/>
            <person name="Ng W.-L."/>
            <person name="Kazmierczak K.M."/>
            <person name="Andrzejewski T.M."/>
            <person name="Davidsen T.M."/>
            <person name="Wayne K.J."/>
            <person name="Tettelin H."/>
            <person name="Glass J.I."/>
            <person name="Rusch D."/>
            <person name="Podicherti R."/>
            <person name="Tsui H.-C.T."/>
            <person name="Winkler M.E."/>
        </authorList>
    </citation>
    <scope>NUCLEOTIDE SEQUENCE</scope>
</reference>
<evidence type="ECO:0000313" key="1">
    <source>
        <dbReference type="EMBL" id="SVD34127.1"/>
    </source>
</evidence>
<feature type="non-terminal residue" evidence="1">
    <location>
        <position position="1"/>
    </location>
</feature>
<dbReference type="AlphaFoldDB" id="A0A382UJ76"/>
<evidence type="ECO:0008006" key="2">
    <source>
        <dbReference type="Google" id="ProtNLM"/>
    </source>
</evidence>
<dbReference type="EMBL" id="UINC01144547">
    <property type="protein sequence ID" value="SVD34127.1"/>
    <property type="molecule type" value="Genomic_DNA"/>
</dbReference>
<protein>
    <recommendedName>
        <fullName evidence="2">DAGKc domain-containing protein</fullName>
    </recommendedName>
</protein>
<organism evidence="1">
    <name type="scientific">marine metagenome</name>
    <dbReference type="NCBI Taxonomy" id="408172"/>
    <lineage>
        <taxon>unclassified sequences</taxon>
        <taxon>metagenomes</taxon>
        <taxon>ecological metagenomes</taxon>
    </lineage>
</organism>
<feature type="non-terminal residue" evidence="1">
    <location>
        <position position="37"/>
    </location>
</feature>
<proteinExistence type="predicted"/>